<comment type="caution">
    <text evidence="2">The sequence shown here is derived from an EMBL/GenBank/DDBJ whole genome shotgun (WGS) entry which is preliminary data.</text>
</comment>
<dbReference type="EMBL" id="BTSY01000004">
    <property type="protein sequence ID" value="GMT24018.1"/>
    <property type="molecule type" value="Genomic_DNA"/>
</dbReference>
<dbReference type="InterPro" id="IPR019428">
    <property type="entry name" value="7TM_GPCR_serpentine_rcpt_Str"/>
</dbReference>
<keyword evidence="3" id="KW-1185">Reference proteome</keyword>
<evidence type="ECO:0000313" key="2">
    <source>
        <dbReference type="EMBL" id="GMT24018.1"/>
    </source>
</evidence>
<evidence type="ECO:0000256" key="1">
    <source>
        <dbReference type="SAM" id="Phobius"/>
    </source>
</evidence>
<feature type="non-terminal residue" evidence="2">
    <location>
        <position position="1"/>
    </location>
</feature>
<sequence length="147" mass="17235">FPTPYFAFKMLEFLLQIFTFCTLIASMFFNFLLFILINRNGSRIGNYRHFFVCSIIFDLAYSLSEWIVSPFYYTTRGVCVVAAASPFCTKQPLIEILWCLWMKLYMDIIIIVAHSFIYRYAIVSRSFLLALYENPIYAAIVTLISFV</sequence>
<keyword evidence="1" id="KW-0812">Transmembrane</keyword>
<feature type="transmembrane region" description="Helical" evidence="1">
    <location>
        <begin position="129"/>
        <end position="146"/>
    </location>
</feature>
<dbReference type="Pfam" id="PF10326">
    <property type="entry name" value="7TM_GPCR_Str"/>
    <property type="match status" value="1"/>
</dbReference>
<name>A0AAV5VX91_9BILA</name>
<feature type="transmembrane region" description="Helical" evidence="1">
    <location>
        <begin position="49"/>
        <end position="73"/>
    </location>
</feature>
<protein>
    <recommendedName>
        <fullName evidence="4">G protein-coupled receptor</fullName>
    </recommendedName>
</protein>
<gene>
    <name evidence="2" type="ORF">PFISCL1PPCAC_15315</name>
</gene>
<evidence type="ECO:0008006" key="4">
    <source>
        <dbReference type="Google" id="ProtNLM"/>
    </source>
</evidence>
<keyword evidence="1" id="KW-0472">Membrane</keyword>
<evidence type="ECO:0000313" key="3">
    <source>
        <dbReference type="Proteomes" id="UP001432322"/>
    </source>
</evidence>
<reference evidence="2" key="1">
    <citation type="submission" date="2023-10" db="EMBL/GenBank/DDBJ databases">
        <title>Genome assembly of Pristionchus species.</title>
        <authorList>
            <person name="Yoshida K."/>
            <person name="Sommer R.J."/>
        </authorList>
    </citation>
    <scope>NUCLEOTIDE SEQUENCE</scope>
    <source>
        <strain evidence="2">RS5133</strain>
    </source>
</reference>
<feature type="transmembrane region" description="Helical" evidence="1">
    <location>
        <begin position="93"/>
        <end position="117"/>
    </location>
</feature>
<proteinExistence type="predicted"/>
<dbReference type="AlphaFoldDB" id="A0AAV5VX91"/>
<feature type="transmembrane region" description="Helical" evidence="1">
    <location>
        <begin position="13"/>
        <end position="37"/>
    </location>
</feature>
<keyword evidence="1" id="KW-1133">Transmembrane helix</keyword>
<dbReference type="PANTHER" id="PTHR46178:SF9">
    <property type="entry name" value="SEVEN TM RECEPTOR"/>
    <property type="match status" value="1"/>
</dbReference>
<organism evidence="2 3">
    <name type="scientific">Pristionchus fissidentatus</name>
    <dbReference type="NCBI Taxonomy" id="1538716"/>
    <lineage>
        <taxon>Eukaryota</taxon>
        <taxon>Metazoa</taxon>
        <taxon>Ecdysozoa</taxon>
        <taxon>Nematoda</taxon>
        <taxon>Chromadorea</taxon>
        <taxon>Rhabditida</taxon>
        <taxon>Rhabditina</taxon>
        <taxon>Diplogasteromorpha</taxon>
        <taxon>Diplogasteroidea</taxon>
        <taxon>Neodiplogasteridae</taxon>
        <taxon>Pristionchus</taxon>
    </lineage>
</organism>
<dbReference type="Proteomes" id="UP001432322">
    <property type="component" value="Unassembled WGS sequence"/>
</dbReference>
<accession>A0AAV5VX91</accession>
<dbReference type="PANTHER" id="PTHR46178">
    <property type="entry name" value="SEVEN TM RECEPTOR"/>
    <property type="match status" value="1"/>
</dbReference>